<keyword evidence="2" id="KW-0862">Zinc</keyword>
<proteinExistence type="predicted"/>
<dbReference type="KEGG" id="api:115034129"/>
<dbReference type="GO" id="GO:0008270">
    <property type="term" value="F:zinc ion binding"/>
    <property type="evidence" value="ECO:0007669"/>
    <property type="project" value="UniProtKB-KW"/>
</dbReference>
<organism evidence="6 7">
    <name type="scientific">Acyrthosiphon pisum</name>
    <name type="common">Pea aphid</name>
    <dbReference type="NCBI Taxonomy" id="7029"/>
    <lineage>
        <taxon>Eukaryota</taxon>
        <taxon>Metazoa</taxon>
        <taxon>Ecdysozoa</taxon>
        <taxon>Arthropoda</taxon>
        <taxon>Hexapoda</taxon>
        <taxon>Insecta</taxon>
        <taxon>Pterygota</taxon>
        <taxon>Neoptera</taxon>
        <taxon>Paraneoptera</taxon>
        <taxon>Hemiptera</taxon>
        <taxon>Sternorrhyncha</taxon>
        <taxon>Aphidomorpha</taxon>
        <taxon>Aphidoidea</taxon>
        <taxon>Aphididae</taxon>
        <taxon>Macrosiphini</taxon>
        <taxon>Acyrthosiphon</taxon>
    </lineage>
</organism>
<dbReference type="Proteomes" id="UP000007819">
    <property type="component" value="Chromosome A2"/>
</dbReference>
<evidence type="ECO:0000259" key="5">
    <source>
        <dbReference type="PROSITE" id="PS50089"/>
    </source>
</evidence>
<feature type="region of interest" description="Disordered" evidence="4">
    <location>
        <begin position="1"/>
        <end position="22"/>
    </location>
</feature>
<dbReference type="AlphaFoldDB" id="A0A8R2JTA7"/>
<keyword evidence="1 3" id="KW-0863">Zinc-finger</keyword>
<sequence>MNNVAEENAGQIEPENDGDADHRQINVADEEDILEPENYEELQYEEPIIGRNINLFEVDANVIENIPLRQEEAEPQINDEDENDFVIPEDRELNIWRQFINDSDDEVPFVQVPQNLAELYPQQNEENICVVCRFSQRTHALVPCGHRVLCVDCLAQLPETRFPICNQDFINCYHW</sequence>
<evidence type="ECO:0000256" key="3">
    <source>
        <dbReference type="PROSITE-ProRule" id="PRU00175"/>
    </source>
</evidence>
<dbReference type="Pfam" id="PF13920">
    <property type="entry name" value="zf-C3HC4_3"/>
    <property type="match status" value="1"/>
</dbReference>
<dbReference type="EnsemblMetazoa" id="XM_029489906.1">
    <property type="protein sequence ID" value="XP_029345766.1"/>
    <property type="gene ID" value="LOC115034129"/>
</dbReference>
<evidence type="ECO:0000256" key="1">
    <source>
        <dbReference type="ARBA" id="ARBA00022771"/>
    </source>
</evidence>
<reference evidence="6" key="2">
    <citation type="submission" date="2022-06" db="UniProtKB">
        <authorList>
            <consortium name="EnsemblMetazoa"/>
        </authorList>
    </citation>
    <scope>IDENTIFICATION</scope>
</reference>
<accession>A0A8R2JTA7</accession>
<dbReference type="PROSITE" id="PS50089">
    <property type="entry name" value="ZF_RING_2"/>
    <property type="match status" value="1"/>
</dbReference>
<evidence type="ECO:0000256" key="2">
    <source>
        <dbReference type="ARBA" id="ARBA00022833"/>
    </source>
</evidence>
<name>A0A8R2JTA7_ACYPI</name>
<keyword evidence="7" id="KW-1185">Reference proteome</keyword>
<evidence type="ECO:0000313" key="7">
    <source>
        <dbReference type="Proteomes" id="UP000007819"/>
    </source>
</evidence>
<dbReference type="OrthoDB" id="6630164at2759"/>
<protein>
    <recommendedName>
        <fullName evidence="5">RING-type domain-containing protein</fullName>
    </recommendedName>
</protein>
<keyword evidence="1 3" id="KW-0479">Metal-binding</keyword>
<dbReference type="RefSeq" id="XP_029345766.1">
    <property type="nucleotide sequence ID" value="XM_029489906.1"/>
</dbReference>
<reference evidence="7" key="1">
    <citation type="submission" date="2010-06" db="EMBL/GenBank/DDBJ databases">
        <authorList>
            <person name="Jiang H."/>
            <person name="Abraham K."/>
            <person name="Ali S."/>
            <person name="Alsbrooks S.L."/>
            <person name="Anim B.N."/>
            <person name="Anosike U.S."/>
            <person name="Attaway T."/>
            <person name="Bandaranaike D.P."/>
            <person name="Battles P.K."/>
            <person name="Bell S.N."/>
            <person name="Bell A.V."/>
            <person name="Beltran B."/>
            <person name="Bickham C."/>
            <person name="Bustamante Y."/>
            <person name="Caleb T."/>
            <person name="Canada A."/>
            <person name="Cardenas V."/>
            <person name="Carter K."/>
            <person name="Chacko J."/>
            <person name="Chandrabose M.N."/>
            <person name="Chavez D."/>
            <person name="Chavez A."/>
            <person name="Chen L."/>
            <person name="Chu H.-S."/>
            <person name="Claassen K.J."/>
            <person name="Cockrell R."/>
            <person name="Collins M."/>
            <person name="Cooper J.A."/>
            <person name="Cree A."/>
            <person name="Curry S.M."/>
            <person name="Da Y."/>
            <person name="Dao M.D."/>
            <person name="Das B."/>
            <person name="Davila M.-L."/>
            <person name="Davy-Carroll L."/>
            <person name="Denson S."/>
            <person name="Dinh H."/>
            <person name="Ebong V.E."/>
            <person name="Edwards J.R."/>
            <person name="Egan A."/>
            <person name="El-Daye J."/>
            <person name="Escobedo L."/>
            <person name="Fernandez S."/>
            <person name="Fernando P.R."/>
            <person name="Flagg N."/>
            <person name="Forbes L.D."/>
            <person name="Fowler R.G."/>
            <person name="Fu Q."/>
            <person name="Gabisi R.A."/>
            <person name="Ganer J."/>
            <person name="Garbino Pronczuk A."/>
            <person name="Garcia R.M."/>
            <person name="Garner T."/>
            <person name="Garrett T.E."/>
            <person name="Gonzalez D.A."/>
            <person name="Hamid H."/>
            <person name="Hawkins E.S."/>
            <person name="Hirani K."/>
            <person name="Hogues M.E."/>
            <person name="Hollins B."/>
            <person name="Hsiao C.-H."/>
            <person name="Jabil R."/>
            <person name="James M.L."/>
            <person name="Jhangiani S.N."/>
            <person name="Johnson B."/>
            <person name="Johnson Q."/>
            <person name="Joshi V."/>
            <person name="Kalu J.B."/>
            <person name="Kam C."/>
            <person name="Kashfia A."/>
            <person name="Keebler J."/>
            <person name="Kisamo H."/>
            <person name="Kovar C.L."/>
            <person name="Lago L.A."/>
            <person name="Lai C.-Y."/>
            <person name="Laidlaw J."/>
            <person name="Lara F."/>
            <person name="Le T.-K."/>
            <person name="Lee S.L."/>
            <person name="Legall F.H."/>
            <person name="Lemon S.J."/>
            <person name="Lewis L.R."/>
            <person name="Li B."/>
            <person name="Liu Y."/>
            <person name="Liu Y.-S."/>
            <person name="Lopez J."/>
            <person name="Lozado R.J."/>
            <person name="Lu J."/>
            <person name="Madu R.C."/>
            <person name="Maheshwari M."/>
            <person name="Maheshwari R."/>
            <person name="Malloy K."/>
            <person name="Martinez E."/>
            <person name="Mathew T."/>
            <person name="Mercado I.C."/>
            <person name="Mercado C."/>
            <person name="Meyer B."/>
            <person name="Montgomery K."/>
            <person name="Morgan M.B."/>
            <person name="Munidasa M."/>
            <person name="Nazareth L.V."/>
            <person name="Nelson J."/>
            <person name="Ng B.M."/>
            <person name="Nguyen N.B."/>
            <person name="Nguyen P.Q."/>
            <person name="Nguyen T."/>
            <person name="Obregon M."/>
            <person name="Okwuonu G.O."/>
            <person name="Onwere C.G."/>
            <person name="Orozco G."/>
            <person name="Parra A."/>
            <person name="Patel S."/>
            <person name="Patil S."/>
            <person name="Perez A."/>
            <person name="Perez Y."/>
            <person name="Pham C."/>
            <person name="Primus E.L."/>
            <person name="Pu L.-L."/>
            <person name="Puazo M."/>
            <person name="Qin X."/>
            <person name="Quiroz J.B."/>
            <person name="Reese J."/>
            <person name="Richards S."/>
            <person name="Rives C.M."/>
            <person name="Robberts R."/>
            <person name="Ruiz S.J."/>
            <person name="Ruiz M.J."/>
            <person name="Santibanez J."/>
            <person name="Schneider B.W."/>
            <person name="Sisson I."/>
            <person name="Smith M."/>
            <person name="Sodergren E."/>
            <person name="Song X.-Z."/>
            <person name="Song B.B."/>
            <person name="Summersgill H."/>
            <person name="Thelus R."/>
            <person name="Thornton R.D."/>
            <person name="Trejos Z.Y."/>
            <person name="Usmani K."/>
            <person name="Vattathil S."/>
            <person name="Villasana D."/>
            <person name="Walker D.L."/>
            <person name="Wang S."/>
            <person name="Wang K."/>
            <person name="White C.S."/>
            <person name="Williams A.C."/>
            <person name="Williamson J."/>
            <person name="Wilson K."/>
            <person name="Woghiren I.O."/>
            <person name="Woodworth J.R."/>
            <person name="Worley K.C."/>
            <person name="Wright R.A."/>
            <person name="Wu W."/>
            <person name="Young L."/>
            <person name="Zhang L."/>
            <person name="Zhang J."/>
            <person name="Zhu Y."/>
            <person name="Muzny D.M."/>
            <person name="Weinstock G."/>
            <person name="Gibbs R.A."/>
        </authorList>
    </citation>
    <scope>NUCLEOTIDE SEQUENCE [LARGE SCALE GENOMIC DNA]</scope>
    <source>
        <strain evidence="7">LSR1</strain>
    </source>
</reference>
<dbReference type="InterPro" id="IPR001841">
    <property type="entry name" value="Znf_RING"/>
</dbReference>
<dbReference type="GeneID" id="115034129"/>
<feature type="domain" description="RING-type" evidence="5">
    <location>
        <begin position="129"/>
        <end position="166"/>
    </location>
</feature>
<evidence type="ECO:0000256" key="4">
    <source>
        <dbReference type="SAM" id="MobiDB-lite"/>
    </source>
</evidence>
<dbReference type="Gene3D" id="3.30.40.10">
    <property type="entry name" value="Zinc/RING finger domain, C3HC4 (zinc finger)"/>
    <property type="match status" value="1"/>
</dbReference>
<dbReference type="InterPro" id="IPR013083">
    <property type="entry name" value="Znf_RING/FYVE/PHD"/>
</dbReference>
<evidence type="ECO:0000313" key="6">
    <source>
        <dbReference type="EnsemblMetazoa" id="XP_029345766.1"/>
    </source>
</evidence>